<sequence>MVAYLKYIQVYVLTYPSSMKVKVCLLSIVCLIISSCATFSGSHPDKVETAKDAIETCRYKPIETKFDDAFGSDGVNASIGFLETGRFDQLLGKTELSQAKYTKATDYVAKSEAEAKIRVRNILKNTQTTLLSDKERYYYISDYEITFLYAYQALNYLKQHDLENTAVSIRNLSYAQYATYEAKDLAAQTNKTRYEEFNHVNSRQVSSNISSSKQYRQLVSIADRVKNSYENAFGYYLEALIYQSYDTDLNNANLSMSNALRVVPNNPYVKEDYKQIKNAFDTGHNIYLQGQGKLVVIYESGWVEPIKKFDIPIAIFFQQAGVQKISLPYYGSYKLAPNADVEILKGNKIIDKGKTALLVDTTAMAAKSLSDQYPAIVTREVLRLVTKTAISVAAIRSSGDYAALAAIGTSVYNMATTQADLRSWNLLPKNVDLFSKDLDQGEYTLKINNKDTIVTIMPQKITLVWLTSEGCYQRILLNEIL</sequence>
<dbReference type="Proteomes" id="UP000035930">
    <property type="component" value="Chromosome"/>
</dbReference>
<name>A0ABN4H5Y2_9GAMM</name>
<accession>A0ABN4H5Y2</accession>
<evidence type="ECO:0000313" key="2">
    <source>
        <dbReference type="Proteomes" id="UP000035930"/>
    </source>
</evidence>
<gene>
    <name evidence="1" type="ORF">FNO190_1526</name>
</gene>
<protein>
    <submittedName>
        <fullName evidence="1">Lipoprotein</fullName>
    </submittedName>
</protein>
<keyword evidence="2" id="KW-1185">Reference proteome</keyword>
<proteinExistence type="predicted"/>
<organism evidence="1 2">
    <name type="scientific">Francisella orientalis</name>
    <dbReference type="NCBI Taxonomy" id="299583"/>
    <lineage>
        <taxon>Bacteria</taxon>
        <taxon>Pseudomonadati</taxon>
        <taxon>Pseudomonadota</taxon>
        <taxon>Gammaproteobacteria</taxon>
        <taxon>Thiotrichales</taxon>
        <taxon>Francisellaceae</taxon>
        <taxon>Francisella</taxon>
    </lineage>
</organism>
<reference evidence="1" key="1">
    <citation type="submission" date="2017-08" db="EMBL/GenBank/DDBJ databases">
        <title>Complete Genome Sequence of Francisella noatunensis subsp. orientalis strain FNO190.</title>
        <authorList>
            <person name="Pereira F.L."/>
            <person name="Goncalves L.A."/>
            <person name="Guilherme T.C."/>
            <person name="Soares S.C."/>
            <person name="Dorella F.A."/>
            <person name="Carvalho A.F."/>
            <person name="Leibowitz M.P."/>
            <person name="Leal C.A.G."/>
            <person name="Azevedo V.A.C."/>
            <person name="Figueiredo H.C.P."/>
        </authorList>
    </citation>
    <scope>NUCLEOTIDE SEQUENCE</scope>
    <source>
        <strain evidence="1">FNO190</strain>
    </source>
</reference>
<keyword evidence="1" id="KW-0449">Lipoprotein</keyword>
<dbReference type="EMBL" id="CP011923">
    <property type="protein sequence ID" value="AKN89150.1"/>
    <property type="molecule type" value="Genomic_DNA"/>
</dbReference>
<evidence type="ECO:0000313" key="1">
    <source>
        <dbReference type="EMBL" id="AKN89150.1"/>
    </source>
</evidence>